<feature type="region of interest" description="Disordered" evidence="2">
    <location>
        <begin position="1"/>
        <end position="164"/>
    </location>
</feature>
<dbReference type="PANTHER" id="PTHR15565">
    <property type="entry name" value="AATF PROTEIN APOPTOSIS ANTAGONIZING TRANSCRIPTION FACTOR"/>
    <property type="match status" value="1"/>
</dbReference>
<dbReference type="GO" id="GO:0000462">
    <property type="term" value="P:maturation of SSU-rRNA from tricistronic rRNA transcript (SSU-rRNA, 5.8S rRNA, LSU-rRNA)"/>
    <property type="evidence" value="ECO:0007669"/>
    <property type="project" value="TreeGrafter"/>
</dbReference>
<dbReference type="AlphaFoldDB" id="A0A5N6KU47"/>
<evidence type="ECO:0000313" key="5">
    <source>
        <dbReference type="EMBL" id="KAB8345901.1"/>
    </source>
</evidence>
<evidence type="ECO:0000256" key="2">
    <source>
        <dbReference type="SAM" id="MobiDB-lite"/>
    </source>
</evidence>
<feature type="region of interest" description="Disordered" evidence="2">
    <location>
        <begin position="328"/>
        <end position="376"/>
    </location>
</feature>
<dbReference type="GO" id="GO:0005730">
    <property type="term" value="C:nucleolus"/>
    <property type="evidence" value="ECO:0007669"/>
    <property type="project" value="TreeGrafter"/>
</dbReference>
<comment type="caution">
    <text evidence="5">The sequence shown here is derived from an EMBL/GenBank/DDBJ whole genome shotgun (WGS) entry which is preliminary data.</text>
</comment>
<dbReference type="InterPro" id="IPR025160">
    <property type="entry name" value="AATF"/>
</dbReference>
<evidence type="ECO:0000259" key="4">
    <source>
        <dbReference type="Pfam" id="PF13339"/>
    </source>
</evidence>
<feature type="compositionally biased region" description="Basic and acidic residues" evidence="2">
    <location>
        <begin position="1"/>
        <end position="16"/>
    </location>
</feature>
<feature type="compositionally biased region" description="Acidic residues" evidence="2">
    <location>
        <begin position="17"/>
        <end position="33"/>
    </location>
</feature>
<evidence type="ECO:0000256" key="1">
    <source>
        <dbReference type="ARBA" id="ARBA00008966"/>
    </source>
</evidence>
<dbReference type="EMBL" id="VIBQ01000013">
    <property type="protein sequence ID" value="KAB8345901.1"/>
    <property type="molecule type" value="Genomic_DNA"/>
</dbReference>
<accession>A0A5N6KU47</accession>
<feature type="compositionally biased region" description="Acidic residues" evidence="2">
    <location>
        <begin position="362"/>
        <end position="376"/>
    </location>
</feature>
<keyword evidence="6" id="KW-1185">Reference proteome</keyword>
<organism evidence="5 6">
    <name type="scientific">Carpinus fangiana</name>
    <dbReference type="NCBI Taxonomy" id="176857"/>
    <lineage>
        <taxon>Eukaryota</taxon>
        <taxon>Viridiplantae</taxon>
        <taxon>Streptophyta</taxon>
        <taxon>Embryophyta</taxon>
        <taxon>Tracheophyta</taxon>
        <taxon>Spermatophyta</taxon>
        <taxon>Magnoliopsida</taxon>
        <taxon>eudicotyledons</taxon>
        <taxon>Gunneridae</taxon>
        <taxon>Pentapetalae</taxon>
        <taxon>rosids</taxon>
        <taxon>fabids</taxon>
        <taxon>Fagales</taxon>
        <taxon>Betulaceae</taxon>
        <taxon>Carpinus</taxon>
    </lineage>
</organism>
<feature type="region of interest" description="Disordered" evidence="2">
    <location>
        <begin position="484"/>
        <end position="506"/>
    </location>
</feature>
<dbReference type="Proteomes" id="UP000327013">
    <property type="component" value="Unassembled WGS sequence"/>
</dbReference>
<comment type="similarity">
    <text evidence="1">Belongs to the AATF family.</text>
</comment>
<protein>
    <recommendedName>
        <fullName evidence="7">Protein BFR2</fullName>
    </recommendedName>
</protein>
<feature type="domain" description="Apoptosis-antagonizing transcription factor C-terminal" evidence="3">
    <location>
        <begin position="385"/>
        <end position="477"/>
    </location>
</feature>
<feature type="compositionally biased region" description="Acidic residues" evidence="2">
    <location>
        <begin position="116"/>
        <end position="146"/>
    </location>
</feature>
<feature type="compositionally biased region" description="Acidic residues" evidence="2">
    <location>
        <begin position="96"/>
        <end position="107"/>
    </location>
</feature>
<name>A0A5N6KU47_9ROSI</name>
<feature type="region of interest" description="Disordered" evidence="2">
    <location>
        <begin position="424"/>
        <end position="443"/>
    </location>
</feature>
<sequence>MGPRTHADEFADLEDHFDPEDDEQAFDDSDSDISGENNAGFDGREHYQAVSKSKLRKRELATLGPQYQGSRVSRKNLSAEDGEHDPFEEHSNDGNSSEDEIEEDESTDGQSPSPMEELEADEEVEADEDDSDAGTDDTSLSDEETDLPGGDRAHLRSLMNDSGKSVAASIAAAATADSAKGRAVKMQRQTFDSLLNARIRLQHALIASNSMAAVTDSEPSEDAKAYEGAEAAALNLFNSLSMLRDALPSQKAGEKRKRHSASTSSSTLWTHLQDQDAASKVHQRAVLQKWSQKTASATTTAAQSANRLNPTAQTTLLDVLDSHLAPTSMPRHVERTKVPRSCAPIQQKRPRPTRRSEKANGDTEEDAETEQADGSENIYDDADFYGILLKELLEARNANAAVDYSIAASNAANGGVEDEYKAARQAKSHSRPGADRKASKGRKMRYTVHEKLQNFMAPEDRGAWEQRQREELFGSLFGRQLQLREDEGDAAADRNGEEEALMLFRG</sequence>
<evidence type="ECO:0008006" key="7">
    <source>
        <dbReference type="Google" id="ProtNLM"/>
    </source>
</evidence>
<dbReference type="PANTHER" id="PTHR15565:SF0">
    <property type="entry name" value="PROTEIN AATF"/>
    <property type="match status" value="1"/>
</dbReference>
<gene>
    <name evidence="5" type="ORF">FH972_022956</name>
</gene>
<reference evidence="5 6" key="1">
    <citation type="submission" date="2019-06" db="EMBL/GenBank/DDBJ databases">
        <title>A chromosomal-level reference genome of Carpinus fangiana (Coryloideae, Betulaceae).</title>
        <authorList>
            <person name="Yang X."/>
            <person name="Wang Z."/>
            <person name="Zhang L."/>
            <person name="Hao G."/>
            <person name="Liu J."/>
            <person name="Yang Y."/>
        </authorList>
    </citation>
    <scope>NUCLEOTIDE SEQUENCE [LARGE SCALE GENOMIC DNA]</scope>
    <source>
        <strain evidence="5">Cfa_2016G</strain>
        <tissue evidence="5">Leaf</tissue>
    </source>
</reference>
<dbReference type="InterPro" id="IPR012617">
    <property type="entry name" value="AATF_C"/>
</dbReference>
<proteinExistence type="inferred from homology"/>
<feature type="region of interest" description="Disordered" evidence="2">
    <location>
        <begin position="249"/>
        <end position="269"/>
    </location>
</feature>
<evidence type="ECO:0000313" key="6">
    <source>
        <dbReference type="Proteomes" id="UP000327013"/>
    </source>
</evidence>
<dbReference type="InterPro" id="IPR039223">
    <property type="entry name" value="AATF/Bfr2"/>
</dbReference>
<dbReference type="Pfam" id="PF13339">
    <property type="entry name" value="AATF-Che1"/>
    <property type="match status" value="1"/>
</dbReference>
<dbReference type="Pfam" id="PF08164">
    <property type="entry name" value="TRAUB"/>
    <property type="match status" value="1"/>
</dbReference>
<dbReference type="OrthoDB" id="5783963at2759"/>
<evidence type="ECO:0000259" key="3">
    <source>
        <dbReference type="Pfam" id="PF08164"/>
    </source>
</evidence>
<feature type="domain" description="AATF leucine zipper-containing" evidence="4">
    <location>
        <begin position="177"/>
        <end position="293"/>
    </location>
</feature>